<reference evidence="7" key="1">
    <citation type="submission" date="2023-11" db="EMBL/GenBank/DDBJ databases">
        <authorList>
            <person name="Alioto T."/>
            <person name="Alioto T."/>
            <person name="Gomez Garrido J."/>
        </authorList>
    </citation>
    <scope>NUCLEOTIDE SEQUENCE</scope>
</reference>
<name>A0AAI8Z8D2_9PEZI</name>
<dbReference type="InterPro" id="IPR002293">
    <property type="entry name" value="AA/rel_permease1"/>
</dbReference>
<evidence type="ECO:0000313" key="7">
    <source>
        <dbReference type="EMBL" id="CAK4034339.1"/>
    </source>
</evidence>
<sequence>MEEETSPEAASARPVFGQDAQEEVVLHQLGYEQELKRSFSFLGMVGFSFSIVTCWSALSGVLIIGAESGGPSVMVWSWIAICIVSLTVAYSMAEMCSAYPVAGGQYSWVAALAPKKAARGLSYVCGWFMLIGIIAMGATNNSIVANFLLGVANLNNPGYVIQRWHAVLVAYGISIFSLCFNVFGPRLLERVSRGLLIWNVCGFIVIIVTILAVNDHKQPASFVFRDFVDLTGFSPAYTAVIGLLQSAFGMCCYDAPAHMTEEIHNARKEAPRAIVMSVYIGAVTGFVFLIAACFCIGDIESTAESTTGVPIIEIFYNSTQNSAGASCLTVFLIVIGFGASNALTAEGGRAVYAFARDRGLPFSNLFAKVEPKKHIPIFALCLTVLGQMALNSIYFGTVTGFNTVISIATEGFYLSYALPLLARLLSLLLPSSRAAAMQIKGGLYHLGVLSIPFNIIGFLYLTFASITFNFPTVYPVDSENMNYTSAAVGVIMLIAVITWITTGRKQFRGPEVVLEGQEGAVVSEAESREEIPKAEKGAD</sequence>
<feature type="transmembrane region" description="Helical" evidence="6">
    <location>
        <begin position="41"/>
        <end position="64"/>
    </location>
</feature>
<feature type="transmembrane region" description="Helical" evidence="6">
    <location>
        <begin position="120"/>
        <end position="144"/>
    </location>
</feature>
<comment type="caution">
    <text evidence="7">The sequence shown here is derived from an EMBL/GenBank/DDBJ whole genome shotgun (WGS) entry which is preliminary data.</text>
</comment>
<feature type="transmembrane region" description="Helical" evidence="6">
    <location>
        <begin position="195"/>
        <end position="213"/>
    </location>
</feature>
<dbReference type="InterPro" id="IPR004840">
    <property type="entry name" value="Amino_acid_permease_CS"/>
</dbReference>
<keyword evidence="8" id="KW-1185">Reference proteome</keyword>
<feature type="transmembrane region" description="Helical" evidence="6">
    <location>
        <begin position="233"/>
        <end position="253"/>
    </location>
</feature>
<evidence type="ECO:0000256" key="2">
    <source>
        <dbReference type="ARBA" id="ARBA00022448"/>
    </source>
</evidence>
<gene>
    <name evidence="7" type="ORF">LECACI_7A009497</name>
</gene>
<protein>
    <submittedName>
        <fullName evidence="7">GABA permease</fullName>
    </submittedName>
</protein>
<dbReference type="GO" id="GO:0022857">
    <property type="term" value="F:transmembrane transporter activity"/>
    <property type="evidence" value="ECO:0007669"/>
    <property type="project" value="InterPro"/>
</dbReference>
<feature type="transmembrane region" description="Helical" evidence="6">
    <location>
        <begin position="443"/>
        <end position="463"/>
    </location>
</feature>
<feature type="transmembrane region" description="Helical" evidence="6">
    <location>
        <begin position="483"/>
        <end position="501"/>
    </location>
</feature>
<comment type="subcellular location">
    <subcellularLocation>
        <location evidence="1">Membrane</location>
        <topology evidence="1">Multi-pass membrane protein</topology>
    </subcellularLocation>
</comment>
<evidence type="ECO:0000313" key="8">
    <source>
        <dbReference type="Proteomes" id="UP001296104"/>
    </source>
</evidence>
<dbReference type="Proteomes" id="UP001296104">
    <property type="component" value="Unassembled WGS sequence"/>
</dbReference>
<feature type="transmembrane region" description="Helical" evidence="6">
    <location>
        <begin position="401"/>
        <end position="422"/>
    </location>
</feature>
<organism evidence="7 8">
    <name type="scientific">Lecanosticta acicola</name>
    <dbReference type="NCBI Taxonomy" id="111012"/>
    <lineage>
        <taxon>Eukaryota</taxon>
        <taxon>Fungi</taxon>
        <taxon>Dikarya</taxon>
        <taxon>Ascomycota</taxon>
        <taxon>Pezizomycotina</taxon>
        <taxon>Dothideomycetes</taxon>
        <taxon>Dothideomycetidae</taxon>
        <taxon>Mycosphaerellales</taxon>
        <taxon>Mycosphaerellaceae</taxon>
        <taxon>Lecanosticta</taxon>
    </lineage>
</organism>
<dbReference type="PROSITE" id="PS00218">
    <property type="entry name" value="AMINO_ACID_PERMEASE_1"/>
    <property type="match status" value="1"/>
</dbReference>
<proteinExistence type="predicted"/>
<keyword evidence="2" id="KW-0813">Transport</keyword>
<feature type="transmembrane region" description="Helical" evidence="6">
    <location>
        <begin position="274"/>
        <end position="299"/>
    </location>
</feature>
<feature type="transmembrane region" description="Helical" evidence="6">
    <location>
        <begin position="375"/>
        <end position="395"/>
    </location>
</feature>
<keyword evidence="3 6" id="KW-0812">Transmembrane</keyword>
<dbReference type="AlphaFoldDB" id="A0AAI8Z8D2"/>
<dbReference type="GO" id="GO:0006865">
    <property type="term" value="P:amino acid transport"/>
    <property type="evidence" value="ECO:0007669"/>
    <property type="project" value="InterPro"/>
</dbReference>
<feature type="transmembrane region" description="Helical" evidence="6">
    <location>
        <begin position="164"/>
        <end position="183"/>
    </location>
</feature>
<dbReference type="EMBL" id="CAVMBE010000112">
    <property type="protein sequence ID" value="CAK4034339.1"/>
    <property type="molecule type" value="Genomic_DNA"/>
</dbReference>
<feature type="transmembrane region" description="Helical" evidence="6">
    <location>
        <begin position="76"/>
        <end position="99"/>
    </location>
</feature>
<keyword evidence="5 6" id="KW-0472">Membrane</keyword>
<accession>A0AAI8Z8D2</accession>
<evidence type="ECO:0000256" key="4">
    <source>
        <dbReference type="ARBA" id="ARBA00022989"/>
    </source>
</evidence>
<dbReference type="Gene3D" id="1.20.1740.10">
    <property type="entry name" value="Amino acid/polyamine transporter I"/>
    <property type="match status" value="1"/>
</dbReference>
<feature type="transmembrane region" description="Helical" evidence="6">
    <location>
        <begin position="319"/>
        <end position="339"/>
    </location>
</feature>
<evidence type="ECO:0000256" key="5">
    <source>
        <dbReference type="ARBA" id="ARBA00023136"/>
    </source>
</evidence>
<dbReference type="PANTHER" id="PTHR45649:SF8">
    <property type="entry name" value="PERMEASE, PUTATIVE-RELATED"/>
    <property type="match status" value="1"/>
</dbReference>
<dbReference type="PANTHER" id="PTHR45649">
    <property type="entry name" value="AMINO-ACID PERMEASE BAT1"/>
    <property type="match status" value="1"/>
</dbReference>
<evidence type="ECO:0000256" key="3">
    <source>
        <dbReference type="ARBA" id="ARBA00022692"/>
    </source>
</evidence>
<dbReference type="GO" id="GO:0016020">
    <property type="term" value="C:membrane"/>
    <property type="evidence" value="ECO:0007669"/>
    <property type="project" value="UniProtKB-SubCell"/>
</dbReference>
<dbReference type="Pfam" id="PF13520">
    <property type="entry name" value="AA_permease_2"/>
    <property type="match status" value="1"/>
</dbReference>
<keyword evidence="4 6" id="KW-1133">Transmembrane helix</keyword>
<evidence type="ECO:0000256" key="6">
    <source>
        <dbReference type="SAM" id="Phobius"/>
    </source>
</evidence>
<dbReference type="PIRSF" id="PIRSF006060">
    <property type="entry name" value="AA_transporter"/>
    <property type="match status" value="1"/>
</dbReference>
<evidence type="ECO:0000256" key="1">
    <source>
        <dbReference type="ARBA" id="ARBA00004141"/>
    </source>
</evidence>